<evidence type="ECO:0000313" key="2">
    <source>
        <dbReference type="EMBL" id="GAA4482088.1"/>
    </source>
</evidence>
<accession>A0ABP8P574</accession>
<dbReference type="SUPFAM" id="SSF53335">
    <property type="entry name" value="S-adenosyl-L-methionine-dependent methyltransferases"/>
    <property type="match status" value="1"/>
</dbReference>
<organism evidence="2 3">
    <name type="scientific">Microbacterium panaciterrae</name>
    <dbReference type="NCBI Taxonomy" id="985759"/>
    <lineage>
        <taxon>Bacteria</taxon>
        <taxon>Bacillati</taxon>
        <taxon>Actinomycetota</taxon>
        <taxon>Actinomycetes</taxon>
        <taxon>Micrococcales</taxon>
        <taxon>Microbacteriaceae</taxon>
        <taxon>Microbacterium</taxon>
    </lineage>
</organism>
<evidence type="ECO:0000313" key="3">
    <source>
        <dbReference type="Proteomes" id="UP001500731"/>
    </source>
</evidence>
<evidence type="ECO:0000259" key="1">
    <source>
        <dbReference type="Pfam" id="PF13649"/>
    </source>
</evidence>
<dbReference type="CDD" id="cd02440">
    <property type="entry name" value="AdoMet_MTases"/>
    <property type="match status" value="1"/>
</dbReference>
<gene>
    <name evidence="2" type="ORF">GCM10023171_11520</name>
</gene>
<dbReference type="Proteomes" id="UP001500731">
    <property type="component" value="Unassembled WGS sequence"/>
</dbReference>
<dbReference type="InterPro" id="IPR029063">
    <property type="entry name" value="SAM-dependent_MTases_sf"/>
</dbReference>
<keyword evidence="2" id="KW-0808">Transferase</keyword>
<dbReference type="RefSeq" id="WP_345185237.1">
    <property type="nucleotide sequence ID" value="NZ_BAABGP010000008.1"/>
</dbReference>
<dbReference type="EMBL" id="BAABGP010000008">
    <property type="protein sequence ID" value="GAA4482088.1"/>
    <property type="molecule type" value="Genomic_DNA"/>
</dbReference>
<dbReference type="Pfam" id="PF13649">
    <property type="entry name" value="Methyltransf_25"/>
    <property type="match status" value="1"/>
</dbReference>
<keyword evidence="2" id="KW-0489">Methyltransferase</keyword>
<dbReference type="GO" id="GO:0032259">
    <property type="term" value="P:methylation"/>
    <property type="evidence" value="ECO:0007669"/>
    <property type="project" value="UniProtKB-KW"/>
</dbReference>
<feature type="domain" description="Methyltransferase" evidence="1">
    <location>
        <begin position="91"/>
        <end position="184"/>
    </location>
</feature>
<dbReference type="InterPro" id="IPR041698">
    <property type="entry name" value="Methyltransf_25"/>
</dbReference>
<dbReference type="Gene3D" id="3.40.50.150">
    <property type="entry name" value="Vaccinia Virus protein VP39"/>
    <property type="match status" value="1"/>
</dbReference>
<reference evidence="3" key="1">
    <citation type="journal article" date="2019" name="Int. J. Syst. Evol. Microbiol.">
        <title>The Global Catalogue of Microorganisms (GCM) 10K type strain sequencing project: providing services to taxonomists for standard genome sequencing and annotation.</title>
        <authorList>
            <consortium name="The Broad Institute Genomics Platform"/>
            <consortium name="The Broad Institute Genome Sequencing Center for Infectious Disease"/>
            <person name="Wu L."/>
            <person name="Ma J."/>
        </authorList>
    </citation>
    <scope>NUCLEOTIDE SEQUENCE [LARGE SCALE GENOMIC DNA]</scope>
    <source>
        <strain evidence="3">JCM 17839</strain>
    </source>
</reference>
<comment type="caution">
    <text evidence="2">The sequence shown here is derived from an EMBL/GenBank/DDBJ whole genome shotgun (WGS) entry which is preliminary data.</text>
</comment>
<sequence>MSGIDDASAVAGFDSAVEWEDARDANRELWEDRAVLHEGLYDSHALAGDTDALSTVIRDDLPVLMQHLRGRMVPADDAHGFGAPLADLDLLHLQCHIGTDTLSLARLGARVTGLDFSAAALDVARRLADEAGLEIAWVESDVLNAREAVAGDFDVVYTSIGTIIWLNDLATWAGQIAVLLRAGGVFYIRDGHPALLALDERIGTPTVGYRYFANGRAQTWDDGSTYAGEGTTAHTRSYEWPHSLSEIIGSLLAAGLVLERFDEGRTLPWQFSELMTPIDGSWEFGPEWRDKIPCTFTIAARRPLDAARERYGS</sequence>
<keyword evidence="3" id="KW-1185">Reference proteome</keyword>
<dbReference type="GO" id="GO:0008168">
    <property type="term" value="F:methyltransferase activity"/>
    <property type="evidence" value="ECO:0007669"/>
    <property type="project" value="UniProtKB-KW"/>
</dbReference>
<protein>
    <submittedName>
        <fullName evidence="2">Class I SAM-dependent methyltransferase</fullName>
    </submittedName>
</protein>
<name>A0ABP8P574_9MICO</name>
<proteinExistence type="predicted"/>